<comment type="caution">
    <text evidence="1">The sequence shown here is derived from an EMBL/GenBank/DDBJ whole genome shotgun (WGS) entry which is preliminary data.</text>
</comment>
<dbReference type="EMBL" id="BPLR01016937">
    <property type="protein sequence ID" value="GIY87436.1"/>
    <property type="molecule type" value="Genomic_DNA"/>
</dbReference>
<dbReference type="AlphaFoldDB" id="A0AAV4X015"/>
<proteinExistence type="predicted"/>
<accession>A0AAV4X015</accession>
<sequence>MVEFGNLCMNDSRLLAGLLHNGVNLAHDKTVAGDDKYLFSCVFSMSHLCGGFMDDNTLSPVRDGRSEHCNNLYLTRHHQRPHPLNASAALRASISAQYSRSNLPVGS</sequence>
<protein>
    <submittedName>
        <fullName evidence="1">Uncharacterized protein</fullName>
    </submittedName>
</protein>
<gene>
    <name evidence="1" type="ORF">CEXT_177121</name>
</gene>
<name>A0AAV4X015_CAEEX</name>
<reference evidence="1 2" key="1">
    <citation type="submission" date="2021-06" db="EMBL/GenBank/DDBJ databases">
        <title>Caerostris extrusa draft genome.</title>
        <authorList>
            <person name="Kono N."/>
            <person name="Arakawa K."/>
        </authorList>
    </citation>
    <scope>NUCLEOTIDE SEQUENCE [LARGE SCALE GENOMIC DNA]</scope>
</reference>
<keyword evidence="2" id="KW-1185">Reference proteome</keyword>
<organism evidence="1 2">
    <name type="scientific">Caerostris extrusa</name>
    <name type="common">Bark spider</name>
    <name type="synonym">Caerostris bankana</name>
    <dbReference type="NCBI Taxonomy" id="172846"/>
    <lineage>
        <taxon>Eukaryota</taxon>
        <taxon>Metazoa</taxon>
        <taxon>Ecdysozoa</taxon>
        <taxon>Arthropoda</taxon>
        <taxon>Chelicerata</taxon>
        <taxon>Arachnida</taxon>
        <taxon>Araneae</taxon>
        <taxon>Araneomorphae</taxon>
        <taxon>Entelegynae</taxon>
        <taxon>Araneoidea</taxon>
        <taxon>Araneidae</taxon>
        <taxon>Caerostris</taxon>
    </lineage>
</organism>
<evidence type="ECO:0000313" key="1">
    <source>
        <dbReference type="EMBL" id="GIY87436.1"/>
    </source>
</evidence>
<evidence type="ECO:0000313" key="2">
    <source>
        <dbReference type="Proteomes" id="UP001054945"/>
    </source>
</evidence>
<dbReference type="Proteomes" id="UP001054945">
    <property type="component" value="Unassembled WGS sequence"/>
</dbReference>